<organism evidence="2 3">
    <name type="scientific">Penicillium argentinense</name>
    <dbReference type="NCBI Taxonomy" id="1131581"/>
    <lineage>
        <taxon>Eukaryota</taxon>
        <taxon>Fungi</taxon>
        <taxon>Dikarya</taxon>
        <taxon>Ascomycota</taxon>
        <taxon>Pezizomycotina</taxon>
        <taxon>Eurotiomycetes</taxon>
        <taxon>Eurotiomycetidae</taxon>
        <taxon>Eurotiales</taxon>
        <taxon>Aspergillaceae</taxon>
        <taxon>Penicillium</taxon>
    </lineage>
</organism>
<protein>
    <submittedName>
        <fullName evidence="2">Uncharacterized protein</fullName>
    </submittedName>
</protein>
<dbReference type="AlphaFoldDB" id="A0A9W9G2A5"/>
<evidence type="ECO:0000256" key="1">
    <source>
        <dbReference type="SAM" id="MobiDB-lite"/>
    </source>
</evidence>
<gene>
    <name evidence="2" type="ORF">N7532_001329</name>
</gene>
<keyword evidence="3" id="KW-1185">Reference proteome</keyword>
<proteinExistence type="predicted"/>
<feature type="region of interest" description="Disordered" evidence="1">
    <location>
        <begin position="1"/>
        <end position="20"/>
    </location>
</feature>
<name>A0A9W9G2A5_9EURO</name>
<dbReference type="Proteomes" id="UP001149074">
    <property type="component" value="Unassembled WGS sequence"/>
</dbReference>
<sequence>MRLDRAEPKYTRERWTSTDARSARMDGIELLQETVCTLALVLAGAAHPMIARNLQSPAHWKII</sequence>
<dbReference type="EMBL" id="JAPQKI010000002">
    <property type="protein sequence ID" value="KAJ5110794.1"/>
    <property type="molecule type" value="Genomic_DNA"/>
</dbReference>
<reference evidence="2" key="2">
    <citation type="journal article" date="2023" name="IMA Fungus">
        <title>Comparative genomic study of the Penicillium genus elucidates a diverse pangenome and 15 lateral gene transfer events.</title>
        <authorList>
            <person name="Petersen C."/>
            <person name="Sorensen T."/>
            <person name="Nielsen M.R."/>
            <person name="Sondergaard T.E."/>
            <person name="Sorensen J.L."/>
            <person name="Fitzpatrick D.A."/>
            <person name="Frisvad J.C."/>
            <person name="Nielsen K.L."/>
        </authorList>
    </citation>
    <scope>NUCLEOTIDE SEQUENCE</scope>
    <source>
        <strain evidence="2">IBT 30761</strain>
    </source>
</reference>
<dbReference type="GeneID" id="81352802"/>
<reference evidence="2" key="1">
    <citation type="submission" date="2022-11" db="EMBL/GenBank/DDBJ databases">
        <authorList>
            <person name="Petersen C."/>
        </authorList>
    </citation>
    <scope>NUCLEOTIDE SEQUENCE</scope>
    <source>
        <strain evidence="2">IBT 30761</strain>
    </source>
</reference>
<dbReference type="RefSeq" id="XP_056478864.1">
    <property type="nucleotide sequence ID" value="XM_056613823.1"/>
</dbReference>
<accession>A0A9W9G2A5</accession>
<comment type="caution">
    <text evidence="2">The sequence shown here is derived from an EMBL/GenBank/DDBJ whole genome shotgun (WGS) entry which is preliminary data.</text>
</comment>
<evidence type="ECO:0000313" key="3">
    <source>
        <dbReference type="Proteomes" id="UP001149074"/>
    </source>
</evidence>
<evidence type="ECO:0000313" key="2">
    <source>
        <dbReference type="EMBL" id="KAJ5110794.1"/>
    </source>
</evidence>